<dbReference type="InterPro" id="IPR027124">
    <property type="entry name" value="Swc5/CFDP1/2"/>
</dbReference>
<dbReference type="PROSITE" id="PS51279">
    <property type="entry name" value="BCNT_C"/>
    <property type="match status" value="1"/>
</dbReference>
<feature type="domain" description="BCNT-C" evidence="4">
    <location>
        <begin position="294"/>
        <end position="375"/>
    </location>
</feature>
<dbReference type="PANTHER" id="PTHR48407:SF1">
    <property type="entry name" value="CRANIOFACIAL DEVELOPMENT PROTEIN 1"/>
    <property type="match status" value="1"/>
</dbReference>
<proteinExistence type="inferred from homology"/>
<gene>
    <name evidence="5" type="primary">SWC5</name>
    <name evidence="5" type="ORF">CFO_g1991</name>
</gene>
<accession>A0A0F8CYF9</accession>
<feature type="region of interest" description="Disordered" evidence="3">
    <location>
        <begin position="160"/>
        <end position="193"/>
    </location>
</feature>
<evidence type="ECO:0000259" key="4">
    <source>
        <dbReference type="PROSITE" id="PS51279"/>
    </source>
</evidence>
<dbReference type="AlphaFoldDB" id="A0A0F8CYF9"/>
<dbReference type="GO" id="GO:0000812">
    <property type="term" value="C:Swr1 complex"/>
    <property type="evidence" value="ECO:0007669"/>
    <property type="project" value="TreeGrafter"/>
</dbReference>
<keyword evidence="6" id="KW-1185">Reference proteome</keyword>
<name>A0A0F8CYF9_CERFI</name>
<comment type="caution">
    <text evidence="5">The sequence shown here is derived from an EMBL/GenBank/DDBJ whole genome shotgun (WGS) entry which is preliminary data.</text>
</comment>
<comment type="similarity">
    <text evidence="1">Belongs to the SWC5 family.</text>
</comment>
<dbReference type="PANTHER" id="PTHR48407">
    <property type="entry name" value="CRANIOFACIAL DEVELOPMENT PROTEIN 1"/>
    <property type="match status" value="1"/>
</dbReference>
<protein>
    <recommendedName>
        <fullName evidence="2">SWR1-complex protein 5</fullName>
    </recommendedName>
</protein>
<feature type="compositionally biased region" description="Acidic residues" evidence="3">
    <location>
        <begin position="17"/>
        <end position="40"/>
    </location>
</feature>
<dbReference type="Pfam" id="PF07572">
    <property type="entry name" value="BCNT"/>
    <property type="match status" value="1"/>
</dbReference>
<dbReference type="OrthoDB" id="445677at2759"/>
<dbReference type="Proteomes" id="UP000034841">
    <property type="component" value="Unassembled WGS sequence"/>
</dbReference>
<dbReference type="InterPro" id="IPR011421">
    <property type="entry name" value="BCNT-C"/>
</dbReference>
<reference evidence="5 6" key="1">
    <citation type="submission" date="2015-04" db="EMBL/GenBank/DDBJ databases">
        <title>Genome sequence of Ceratocystis platani, a major pathogen of plane trees.</title>
        <authorList>
            <person name="Belbahri L."/>
        </authorList>
    </citation>
    <scope>NUCLEOTIDE SEQUENCE [LARGE SCALE GENOMIC DNA]</scope>
    <source>
        <strain evidence="5 6">CFO</strain>
    </source>
</reference>
<evidence type="ECO:0000256" key="1">
    <source>
        <dbReference type="ARBA" id="ARBA00010465"/>
    </source>
</evidence>
<organism evidence="5 6">
    <name type="scientific">Ceratocystis fimbriata f. sp. platani</name>
    <dbReference type="NCBI Taxonomy" id="88771"/>
    <lineage>
        <taxon>Eukaryota</taxon>
        <taxon>Fungi</taxon>
        <taxon>Dikarya</taxon>
        <taxon>Ascomycota</taxon>
        <taxon>Pezizomycotina</taxon>
        <taxon>Sordariomycetes</taxon>
        <taxon>Hypocreomycetidae</taxon>
        <taxon>Microascales</taxon>
        <taxon>Ceratocystidaceae</taxon>
        <taxon>Ceratocystis</taxon>
    </lineage>
</organism>
<feature type="compositionally biased region" description="Basic and acidic residues" evidence="3">
    <location>
        <begin position="358"/>
        <end position="367"/>
    </location>
</feature>
<sequence length="379" mass="41464">MSLSPPPPPPSNHFSNDNEDDDYNSAEDSDFAPGEADDVASESGGSDNELVGGQAEVKKIKNQSKRKGHGDGNGNDNDDDNYNEGFENSGDEIIIRKGKSRKRHQTIDKEDEGGEGGLIKTRRQRAAEKAEPKTAISSGPITIDVDTVFASMMDGNFSKEASSTMNLDSSTNEQTIKPTDTIGSPKPQNLISDALPASTPDADMILIRRKYNFAGKLHTEEKLVPRSSAEAKLYLDSLTPQELEVVLNSTAAAPASDTEKEVMERAPRKAFRSRFEPAVEKVTQRPDLQLGVALRLQAREEAKAAAAVARAKKLNTVEKSRMDWAGYVDKEGLKDELVLAGKAKDSFAERQEFLARTEAKREDEARRARMSARAQQQAL</sequence>
<evidence type="ECO:0000256" key="2">
    <source>
        <dbReference type="ARBA" id="ARBA00019138"/>
    </source>
</evidence>
<evidence type="ECO:0000313" key="5">
    <source>
        <dbReference type="EMBL" id="KKF95652.1"/>
    </source>
</evidence>
<feature type="compositionally biased region" description="Pro residues" evidence="3">
    <location>
        <begin position="1"/>
        <end position="11"/>
    </location>
</feature>
<evidence type="ECO:0000313" key="6">
    <source>
        <dbReference type="Proteomes" id="UP000034841"/>
    </source>
</evidence>
<evidence type="ECO:0000256" key="3">
    <source>
        <dbReference type="SAM" id="MobiDB-lite"/>
    </source>
</evidence>
<dbReference type="EMBL" id="LBBL01000083">
    <property type="protein sequence ID" value="KKF95652.1"/>
    <property type="molecule type" value="Genomic_DNA"/>
</dbReference>
<feature type="compositionally biased region" description="Polar residues" evidence="3">
    <location>
        <begin position="160"/>
        <end position="191"/>
    </location>
</feature>
<feature type="region of interest" description="Disordered" evidence="3">
    <location>
        <begin position="1"/>
        <end position="138"/>
    </location>
</feature>
<feature type="region of interest" description="Disordered" evidence="3">
    <location>
        <begin position="358"/>
        <end position="379"/>
    </location>
</feature>